<dbReference type="Gene3D" id="3.40.970.10">
    <property type="entry name" value="Ribonuclease H1, N-terminal domain"/>
    <property type="match status" value="1"/>
</dbReference>
<evidence type="ECO:0000256" key="3">
    <source>
        <dbReference type="ARBA" id="ARBA00012180"/>
    </source>
</evidence>
<gene>
    <name evidence="11" type="ORF">B0J15DRAFT_156293</name>
</gene>
<keyword evidence="5" id="KW-0479">Metal-binding</keyword>
<dbReference type="EC" id="3.1.26.4" evidence="3"/>
<dbReference type="Pfam" id="PF01693">
    <property type="entry name" value="Cauli_VI"/>
    <property type="match status" value="1"/>
</dbReference>
<dbReference type="OrthoDB" id="407198at2759"/>
<comment type="caution">
    <text evidence="11">The sequence shown here is derived from an EMBL/GenBank/DDBJ whole genome shotgun (WGS) entry which is preliminary data.</text>
</comment>
<evidence type="ECO:0000256" key="5">
    <source>
        <dbReference type="ARBA" id="ARBA00022723"/>
    </source>
</evidence>
<dbReference type="FunFam" id="3.40.970.10:FF:000001">
    <property type="entry name" value="Ribonuclease H1"/>
    <property type="match status" value="1"/>
</dbReference>
<evidence type="ECO:0000256" key="4">
    <source>
        <dbReference type="ARBA" id="ARBA00022722"/>
    </source>
</evidence>
<evidence type="ECO:0000256" key="7">
    <source>
        <dbReference type="ARBA" id="ARBA00022801"/>
    </source>
</evidence>
<evidence type="ECO:0000313" key="11">
    <source>
        <dbReference type="EMBL" id="KAH7234146.1"/>
    </source>
</evidence>
<sequence length="113" mass="12953">MKFYAVAIGRTTGVFATWEETKPQVHGYSGAIHKSFKSREEAQEFVDQHKIESDPVVGKIIFEEPQEKVGEWMRSSPSPRSSRTKREDSPTNMADEVSGEWLLRLQRRVKSVV</sequence>
<dbReference type="SUPFAM" id="SSF55658">
    <property type="entry name" value="L9 N-domain-like"/>
    <property type="match status" value="1"/>
</dbReference>
<keyword evidence="4" id="KW-0540">Nuclease</keyword>
<feature type="region of interest" description="Disordered" evidence="9">
    <location>
        <begin position="68"/>
        <end position="97"/>
    </location>
</feature>
<evidence type="ECO:0000256" key="2">
    <source>
        <dbReference type="ARBA" id="ARBA00005300"/>
    </source>
</evidence>
<evidence type="ECO:0000256" key="1">
    <source>
        <dbReference type="ARBA" id="ARBA00001946"/>
    </source>
</evidence>
<evidence type="ECO:0000256" key="8">
    <source>
        <dbReference type="ARBA" id="ARBA00022842"/>
    </source>
</evidence>
<keyword evidence="12" id="KW-1185">Reference proteome</keyword>
<accession>A0A9P9JUU4</accession>
<dbReference type="GO" id="GO:0004523">
    <property type="term" value="F:RNA-DNA hybrid ribonuclease activity"/>
    <property type="evidence" value="ECO:0007669"/>
    <property type="project" value="UniProtKB-EC"/>
</dbReference>
<reference evidence="11" key="1">
    <citation type="journal article" date="2021" name="Nat. Commun.">
        <title>Genetic determinants of endophytism in the Arabidopsis root mycobiome.</title>
        <authorList>
            <person name="Mesny F."/>
            <person name="Miyauchi S."/>
            <person name="Thiergart T."/>
            <person name="Pickel B."/>
            <person name="Atanasova L."/>
            <person name="Karlsson M."/>
            <person name="Huettel B."/>
            <person name="Barry K.W."/>
            <person name="Haridas S."/>
            <person name="Chen C."/>
            <person name="Bauer D."/>
            <person name="Andreopoulos W."/>
            <person name="Pangilinan J."/>
            <person name="LaButti K."/>
            <person name="Riley R."/>
            <person name="Lipzen A."/>
            <person name="Clum A."/>
            <person name="Drula E."/>
            <person name="Henrissat B."/>
            <person name="Kohler A."/>
            <person name="Grigoriev I.V."/>
            <person name="Martin F.M."/>
            <person name="Hacquard S."/>
        </authorList>
    </citation>
    <scope>NUCLEOTIDE SEQUENCE</scope>
    <source>
        <strain evidence="11">FSSC 5 MPI-SDFR-AT-0091</strain>
    </source>
</reference>
<feature type="domain" description="Ribonuclease H1 N-terminal" evidence="10">
    <location>
        <begin position="2"/>
        <end position="45"/>
    </location>
</feature>
<dbReference type="EMBL" id="JAGTJS010000027">
    <property type="protein sequence ID" value="KAH7234146.1"/>
    <property type="molecule type" value="Genomic_DNA"/>
</dbReference>
<dbReference type="InterPro" id="IPR037056">
    <property type="entry name" value="RNase_H1_N_sf"/>
</dbReference>
<dbReference type="AlphaFoldDB" id="A0A9P9JUU4"/>
<evidence type="ECO:0000256" key="6">
    <source>
        <dbReference type="ARBA" id="ARBA00022759"/>
    </source>
</evidence>
<keyword evidence="7" id="KW-0378">Hydrolase</keyword>
<proteinExistence type="inferred from homology"/>
<comment type="similarity">
    <text evidence="2">Belongs to the RNase H family.</text>
</comment>
<comment type="cofactor">
    <cofactor evidence="1">
        <name>Mg(2+)</name>
        <dbReference type="ChEBI" id="CHEBI:18420"/>
    </cofactor>
</comment>
<dbReference type="GO" id="GO:0046872">
    <property type="term" value="F:metal ion binding"/>
    <property type="evidence" value="ECO:0007669"/>
    <property type="project" value="UniProtKB-KW"/>
</dbReference>
<dbReference type="Proteomes" id="UP000736672">
    <property type="component" value="Unassembled WGS sequence"/>
</dbReference>
<dbReference type="InterPro" id="IPR009027">
    <property type="entry name" value="Ribosomal_bL9/RNase_H1_N"/>
</dbReference>
<dbReference type="InterPro" id="IPR011320">
    <property type="entry name" value="RNase_H1_N"/>
</dbReference>
<name>A0A9P9JUU4_FUSSL</name>
<evidence type="ECO:0000259" key="10">
    <source>
        <dbReference type="Pfam" id="PF01693"/>
    </source>
</evidence>
<keyword evidence="6" id="KW-0255">Endonuclease</keyword>
<evidence type="ECO:0000313" key="12">
    <source>
        <dbReference type="Proteomes" id="UP000736672"/>
    </source>
</evidence>
<evidence type="ECO:0000256" key="9">
    <source>
        <dbReference type="SAM" id="MobiDB-lite"/>
    </source>
</evidence>
<protein>
    <recommendedName>
        <fullName evidence="3">ribonuclease H</fullName>
        <ecNumber evidence="3">3.1.26.4</ecNumber>
    </recommendedName>
</protein>
<organism evidence="11 12">
    <name type="scientific">Fusarium solani</name>
    <name type="common">Filamentous fungus</name>
    <dbReference type="NCBI Taxonomy" id="169388"/>
    <lineage>
        <taxon>Eukaryota</taxon>
        <taxon>Fungi</taxon>
        <taxon>Dikarya</taxon>
        <taxon>Ascomycota</taxon>
        <taxon>Pezizomycotina</taxon>
        <taxon>Sordariomycetes</taxon>
        <taxon>Hypocreomycetidae</taxon>
        <taxon>Hypocreales</taxon>
        <taxon>Nectriaceae</taxon>
        <taxon>Fusarium</taxon>
        <taxon>Fusarium solani species complex</taxon>
    </lineage>
</organism>
<keyword evidence="8" id="KW-0460">Magnesium</keyword>